<keyword evidence="1" id="KW-0648">Protein biosynthesis</keyword>
<reference evidence="1 2" key="1">
    <citation type="submission" date="2019-11" db="EMBL/GenBank/DDBJ databases">
        <title>Metabolism of dissolved organic matter in forest soils.</title>
        <authorList>
            <person name="Cyle K.T."/>
            <person name="Wilhelm R.C."/>
            <person name="Martinez C.E."/>
        </authorList>
    </citation>
    <scope>NUCLEOTIDE SEQUENCE [LARGE SCALE GENOMIC DNA]</scope>
    <source>
        <strain evidence="1 2">5N</strain>
    </source>
</reference>
<dbReference type="AlphaFoldDB" id="A0A972NUA8"/>
<protein>
    <submittedName>
        <fullName evidence="1">Transcription elongation factor GreA</fullName>
    </submittedName>
</protein>
<keyword evidence="2" id="KW-1185">Reference proteome</keyword>
<organism evidence="1 2">
    <name type="scientific">Paraburkholderia elongata</name>
    <dbReference type="NCBI Taxonomy" id="2675747"/>
    <lineage>
        <taxon>Bacteria</taxon>
        <taxon>Pseudomonadati</taxon>
        <taxon>Pseudomonadota</taxon>
        <taxon>Betaproteobacteria</taxon>
        <taxon>Burkholderiales</taxon>
        <taxon>Burkholderiaceae</taxon>
        <taxon>Paraburkholderia</taxon>
    </lineage>
</organism>
<keyword evidence="1" id="KW-0251">Elongation factor</keyword>
<sequence length="56" mass="6467">MIEYANIPRSIGVIVSRKLATLHELQTVYGAQDLYDLLEVIIVDDYNARIMSERKE</sequence>
<name>A0A972NUA8_9BURK</name>
<accession>A0A972NUA8</accession>
<gene>
    <name evidence="1" type="ORF">GNZ13_32250</name>
</gene>
<proteinExistence type="predicted"/>
<comment type="caution">
    <text evidence="1">The sequence shown here is derived from an EMBL/GenBank/DDBJ whole genome shotgun (WGS) entry which is preliminary data.</text>
</comment>
<dbReference type="GO" id="GO:0003746">
    <property type="term" value="F:translation elongation factor activity"/>
    <property type="evidence" value="ECO:0007669"/>
    <property type="project" value="UniProtKB-KW"/>
</dbReference>
<evidence type="ECO:0000313" key="1">
    <source>
        <dbReference type="EMBL" id="NPT59107.1"/>
    </source>
</evidence>
<dbReference type="Proteomes" id="UP000655523">
    <property type="component" value="Unassembled WGS sequence"/>
</dbReference>
<dbReference type="EMBL" id="WOEZ01000185">
    <property type="protein sequence ID" value="NPT59107.1"/>
    <property type="molecule type" value="Genomic_DNA"/>
</dbReference>
<evidence type="ECO:0000313" key="2">
    <source>
        <dbReference type="Proteomes" id="UP000655523"/>
    </source>
</evidence>